<evidence type="ECO:0000256" key="4">
    <source>
        <dbReference type="ARBA" id="ARBA00022452"/>
    </source>
</evidence>
<reference evidence="12" key="3">
    <citation type="submission" date="2020-01" db="EMBL/GenBank/DDBJ databases">
        <title>Bacteria Cultured from War Wounds Associated with the Conflict in Eastern Ukraine.</title>
        <authorList>
            <person name="Snesrud E."/>
            <person name="Galac M.R."/>
            <person name="Mc Gann P."/>
            <person name="Valentine K."/>
            <person name="Viacheslav K."/>
        </authorList>
    </citation>
    <scope>NUCLEOTIDE SEQUENCE</scope>
    <source>
        <strain evidence="12">VNMU148</strain>
    </source>
</reference>
<keyword evidence="5" id="KW-0812">Transmembrane</keyword>
<reference evidence="13 14" key="1">
    <citation type="submission" date="2018-07" db="EMBL/GenBank/DDBJ databases">
        <title>Mechanisms of high-level aminoglycoside resistance among Gram-negative pathogens in Brazil.</title>
        <authorList>
            <person name="Ballaben A.S."/>
            <person name="Darini A.L.C."/>
            <person name="Doi Y."/>
        </authorList>
    </citation>
    <scope>NUCLEOTIDE SEQUENCE [LARGE SCALE GENOMIC DNA]</scope>
    <source>
        <strain evidence="13 14">B2-305</strain>
    </source>
</reference>
<reference evidence="11 15" key="2">
    <citation type="submission" date="2019-11" db="EMBL/GenBank/DDBJ databases">
        <title>Genomes of ocular Pseudomonas aeruginosa isolates.</title>
        <authorList>
            <person name="Khan M."/>
            <person name="Rice S.A."/>
            <person name="Willcox M.D.P."/>
            <person name="Stapleton F."/>
        </authorList>
    </citation>
    <scope>NUCLEOTIDE SEQUENCE [LARGE SCALE GENOMIC DNA]</scope>
    <source>
        <strain evidence="11 15">PA221</strain>
    </source>
</reference>
<evidence type="ECO:0000256" key="9">
    <source>
        <dbReference type="SAM" id="SignalP"/>
    </source>
</evidence>
<protein>
    <submittedName>
        <fullName evidence="13">ShlB/FhaC/HecB family hemolysin secretion/activation protein</fullName>
    </submittedName>
    <submittedName>
        <fullName evidence="11">Two-partner secretion system transporter CdrB</fullName>
    </submittedName>
</protein>
<dbReference type="EMBL" id="QORE01000323">
    <property type="protein sequence ID" value="RCI74655.1"/>
    <property type="molecule type" value="Genomic_DNA"/>
</dbReference>
<evidence type="ECO:0000256" key="2">
    <source>
        <dbReference type="ARBA" id="ARBA00009055"/>
    </source>
</evidence>
<dbReference type="InterPro" id="IPR051544">
    <property type="entry name" value="TPS_OM_transporter"/>
</dbReference>
<keyword evidence="7" id="KW-0472">Membrane</keyword>
<dbReference type="InterPro" id="IPR005565">
    <property type="entry name" value="Hemolysn_activator_HlyB_C"/>
</dbReference>
<evidence type="ECO:0000259" key="10">
    <source>
        <dbReference type="PROSITE" id="PS51779"/>
    </source>
</evidence>
<proteinExistence type="inferred from homology"/>
<dbReference type="EMBL" id="WXZT01000010">
    <property type="protein sequence ID" value="MZZ13545.1"/>
    <property type="molecule type" value="Genomic_DNA"/>
</dbReference>
<dbReference type="GO" id="GO:0098046">
    <property type="term" value="C:type V protein secretion system complex"/>
    <property type="evidence" value="ECO:0007669"/>
    <property type="project" value="TreeGrafter"/>
</dbReference>
<evidence type="ECO:0000313" key="15">
    <source>
        <dbReference type="Proteomes" id="UP000433532"/>
    </source>
</evidence>
<dbReference type="RefSeq" id="WP_003094915.1">
    <property type="nucleotide sequence ID" value="NZ_AP014622.1"/>
</dbReference>
<dbReference type="EMBL" id="WOAD01000012">
    <property type="protein sequence ID" value="MUI36528.1"/>
    <property type="molecule type" value="Genomic_DNA"/>
</dbReference>
<evidence type="ECO:0000256" key="6">
    <source>
        <dbReference type="ARBA" id="ARBA00022927"/>
    </source>
</evidence>
<accession>A0A072ZP39</accession>
<accession>A0A1S1C385</accession>
<dbReference type="Pfam" id="PF03865">
    <property type="entry name" value="ShlB"/>
    <property type="match status" value="1"/>
</dbReference>
<dbReference type="Proteomes" id="UP000433532">
    <property type="component" value="Unassembled WGS sequence"/>
</dbReference>
<comment type="caution">
    <text evidence="11">The sequence shown here is derived from an EMBL/GenBank/DDBJ whole genome shotgun (WGS) entry which is preliminary data.</text>
</comment>
<dbReference type="GO" id="GO:0046819">
    <property type="term" value="P:protein secretion by the type V secretion system"/>
    <property type="evidence" value="ECO:0007669"/>
    <property type="project" value="TreeGrafter"/>
</dbReference>
<dbReference type="PROSITE" id="PS51779">
    <property type="entry name" value="POTRA"/>
    <property type="match status" value="1"/>
</dbReference>
<comment type="similarity">
    <text evidence="2">Belongs to the TPS (TC 1.B.20) family.</text>
</comment>
<dbReference type="Gene3D" id="3.10.20.310">
    <property type="entry name" value="membrane protein fhac"/>
    <property type="match status" value="1"/>
</dbReference>
<feature type="chain" id="PRO_5015028014" evidence="9">
    <location>
        <begin position="24"/>
        <end position="568"/>
    </location>
</feature>
<evidence type="ECO:0000256" key="3">
    <source>
        <dbReference type="ARBA" id="ARBA00022448"/>
    </source>
</evidence>
<dbReference type="GO" id="GO:0008320">
    <property type="term" value="F:protein transmembrane transporter activity"/>
    <property type="evidence" value="ECO:0007669"/>
    <property type="project" value="TreeGrafter"/>
</dbReference>
<keyword evidence="6" id="KW-0653">Protein transport</keyword>
<evidence type="ECO:0000256" key="7">
    <source>
        <dbReference type="ARBA" id="ARBA00023136"/>
    </source>
</evidence>
<sequence length="568" mass="63293">MKPSQWTLRWVTLCGCGMLAASAAAVELPGTVQPSQLDERFKPRSEPQAKPEAPLVVPKQVAPQGSEQIRFELREIRIEGNTRYDKAVLESYYQHMLGKQVSLAELVDLANRLTAKYRQDGYLLTQVVVPEQSIEGGKVRLQVIEGYLEHVQIKGTVDGPRVRVEELLAPLTEKRPLDADTLERGLLLVGDLPGVNVQSVLSPGQALGSSNLDVALQQQRYEGFVSLDNRGSHYTDPTTLAFGATEFSRLGFYEQIDVLGAISPFSDATRYIQLRGTLPLGGMFAGDTLQIMGSYSKVNPDIPDSVFPFDSVSKSTEGSISYNHPFIRSRSQNLSGGLALQWKDTETRLRDFASDASNPGRDHVRVFQQRLTYDWVDRWMGINLAEVRNNIGLDMWGATKKDDERRSREVADGRFVYLNGNIGRLQGLGGPWSVYGELQWQYSFDPLLPSERFGVGGSGIGRGFAPGNITGDRGFALKLEPRYGQAVGYSWLRSYQAYAFYDWGKTYNLDVDDDEQQKLGSIGAGVRFNLTDQLSFNPEIARQVIGEPADQRDGKRETRVLFNVVARF</sequence>
<gene>
    <name evidence="11" type="primary">cdrB</name>
    <name evidence="13" type="ORF">DT376_11820</name>
    <name evidence="11" type="ORF">GNQ48_16080</name>
    <name evidence="12" type="ORF">GUL26_14925</name>
</gene>
<dbReference type="GO" id="GO:0009279">
    <property type="term" value="C:cell outer membrane"/>
    <property type="evidence" value="ECO:0007669"/>
    <property type="project" value="UniProtKB-SubCell"/>
</dbReference>
<evidence type="ECO:0000256" key="1">
    <source>
        <dbReference type="ARBA" id="ARBA00004442"/>
    </source>
</evidence>
<dbReference type="InterPro" id="IPR013686">
    <property type="entry name" value="Polypept-transport_assoc_ShlB"/>
</dbReference>
<evidence type="ECO:0000313" key="12">
    <source>
        <dbReference type="EMBL" id="MZZ13545.1"/>
    </source>
</evidence>
<feature type="signal peptide" evidence="9">
    <location>
        <begin position="1"/>
        <end position="23"/>
    </location>
</feature>
<dbReference type="PANTHER" id="PTHR34597">
    <property type="entry name" value="SLR1661 PROTEIN"/>
    <property type="match status" value="1"/>
</dbReference>
<evidence type="ECO:0000313" key="13">
    <source>
        <dbReference type="EMBL" id="RCI74655.1"/>
    </source>
</evidence>
<keyword evidence="3" id="KW-0813">Transport</keyword>
<dbReference type="Gene3D" id="2.40.160.50">
    <property type="entry name" value="membrane protein fhac: a member of the omp85/tpsb transporter family"/>
    <property type="match status" value="1"/>
</dbReference>
<dbReference type="Proteomes" id="UP000644192">
    <property type="component" value="Unassembled WGS sequence"/>
</dbReference>
<keyword evidence="9" id="KW-0732">Signal</keyword>
<dbReference type="Pfam" id="PF08479">
    <property type="entry name" value="POTRA_2"/>
    <property type="match status" value="1"/>
</dbReference>
<dbReference type="AlphaFoldDB" id="A0A072ZP39"/>
<dbReference type="PANTHER" id="PTHR34597:SF6">
    <property type="entry name" value="BLR6126 PROTEIN"/>
    <property type="match status" value="1"/>
</dbReference>
<name>A0A072ZP39_PSEAI</name>
<evidence type="ECO:0000313" key="11">
    <source>
        <dbReference type="EMBL" id="MUI36528.1"/>
    </source>
</evidence>
<evidence type="ECO:0000256" key="8">
    <source>
        <dbReference type="ARBA" id="ARBA00023237"/>
    </source>
</evidence>
<dbReference type="Proteomes" id="UP000253594">
    <property type="component" value="Unassembled WGS sequence"/>
</dbReference>
<evidence type="ECO:0000256" key="5">
    <source>
        <dbReference type="ARBA" id="ARBA00022692"/>
    </source>
</evidence>
<dbReference type="InterPro" id="IPR034746">
    <property type="entry name" value="POTRA"/>
</dbReference>
<dbReference type="KEGG" id="paeb:NCGM1900_2470"/>
<keyword evidence="8" id="KW-0998">Cell outer membrane</keyword>
<feature type="domain" description="POTRA" evidence="10">
    <location>
        <begin position="71"/>
        <end position="146"/>
    </location>
</feature>
<comment type="subcellular location">
    <subcellularLocation>
        <location evidence="1">Cell outer membrane</location>
    </subcellularLocation>
</comment>
<keyword evidence="4" id="KW-1134">Transmembrane beta strand</keyword>
<evidence type="ECO:0000313" key="14">
    <source>
        <dbReference type="Proteomes" id="UP000253594"/>
    </source>
</evidence>
<organism evidence="11 15">
    <name type="scientific">Pseudomonas aeruginosa</name>
    <dbReference type="NCBI Taxonomy" id="287"/>
    <lineage>
        <taxon>Bacteria</taxon>
        <taxon>Pseudomonadati</taxon>
        <taxon>Pseudomonadota</taxon>
        <taxon>Gammaproteobacteria</taxon>
        <taxon>Pseudomonadales</taxon>
        <taxon>Pseudomonadaceae</taxon>
        <taxon>Pseudomonas</taxon>
    </lineage>
</organism>